<dbReference type="EMBL" id="JASPKY010000180">
    <property type="protein sequence ID" value="KAK9723426.1"/>
    <property type="molecule type" value="Genomic_DNA"/>
</dbReference>
<comment type="caution">
    <text evidence="1">The sequence shown here is derived from an EMBL/GenBank/DDBJ whole genome shotgun (WGS) entry which is preliminary data.</text>
</comment>
<proteinExistence type="predicted"/>
<organism evidence="1 2">
    <name type="scientific">Popillia japonica</name>
    <name type="common">Japanese beetle</name>
    <dbReference type="NCBI Taxonomy" id="7064"/>
    <lineage>
        <taxon>Eukaryota</taxon>
        <taxon>Metazoa</taxon>
        <taxon>Ecdysozoa</taxon>
        <taxon>Arthropoda</taxon>
        <taxon>Hexapoda</taxon>
        <taxon>Insecta</taxon>
        <taxon>Pterygota</taxon>
        <taxon>Neoptera</taxon>
        <taxon>Endopterygota</taxon>
        <taxon>Coleoptera</taxon>
        <taxon>Polyphaga</taxon>
        <taxon>Scarabaeiformia</taxon>
        <taxon>Scarabaeidae</taxon>
        <taxon>Rutelinae</taxon>
        <taxon>Popillia</taxon>
    </lineage>
</organism>
<dbReference type="Proteomes" id="UP001458880">
    <property type="component" value="Unassembled WGS sequence"/>
</dbReference>
<sequence>MNDINLSLKSATTRASDTFTFDEFMFEVEERRRRENNLVIFNLEDTNSRDNDIKPAKEVIHVLNPSINIPSETGCHRLGREYLPDKRRPLKITVASLDEIKAIMRNARKLKQFAGESKIFISRNLTPRELDAKNRVLSDFRARRDKGENVFLKYSFGIPKVMQKKLENYPTATINYYYQNGEV</sequence>
<keyword evidence="2" id="KW-1185">Reference proteome</keyword>
<protein>
    <submittedName>
        <fullName evidence="1">Uncharacterized protein</fullName>
    </submittedName>
</protein>
<reference evidence="1 2" key="1">
    <citation type="journal article" date="2024" name="BMC Genomics">
        <title>De novo assembly and annotation of Popillia japonica's genome with initial clues to its potential as an invasive pest.</title>
        <authorList>
            <person name="Cucini C."/>
            <person name="Boschi S."/>
            <person name="Funari R."/>
            <person name="Cardaioli E."/>
            <person name="Iannotti N."/>
            <person name="Marturano G."/>
            <person name="Paoli F."/>
            <person name="Bruttini M."/>
            <person name="Carapelli A."/>
            <person name="Frati F."/>
            <person name="Nardi F."/>
        </authorList>
    </citation>
    <scope>NUCLEOTIDE SEQUENCE [LARGE SCALE GENOMIC DNA]</scope>
    <source>
        <strain evidence="1">DMR45628</strain>
    </source>
</reference>
<name>A0AAW1KV83_POPJA</name>
<accession>A0AAW1KV83</accession>
<evidence type="ECO:0000313" key="2">
    <source>
        <dbReference type="Proteomes" id="UP001458880"/>
    </source>
</evidence>
<gene>
    <name evidence="1" type="ORF">QE152_g19205</name>
</gene>
<dbReference type="AlphaFoldDB" id="A0AAW1KV83"/>
<evidence type="ECO:0000313" key="1">
    <source>
        <dbReference type="EMBL" id="KAK9723426.1"/>
    </source>
</evidence>